<dbReference type="PANTHER" id="PTHR30061:SF50">
    <property type="entry name" value="MALTOSE_MALTODEXTRIN-BINDING PERIPLASMIC PROTEIN"/>
    <property type="match status" value="1"/>
</dbReference>
<name>A0A495XHK8_9PSEU</name>
<dbReference type="AlphaFoldDB" id="A0A495XHK8"/>
<protein>
    <submittedName>
        <fullName evidence="5">Carbohydrate ABC transporter substrate-binding protein (CUT1 family)</fullName>
    </submittedName>
</protein>
<evidence type="ECO:0000256" key="4">
    <source>
        <dbReference type="SAM" id="SignalP"/>
    </source>
</evidence>
<dbReference type="SUPFAM" id="SSF53850">
    <property type="entry name" value="Periplasmic binding protein-like II"/>
    <property type="match status" value="1"/>
</dbReference>
<dbReference type="Proteomes" id="UP000272729">
    <property type="component" value="Unassembled WGS sequence"/>
</dbReference>
<evidence type="ECO:0000256" key="1">
    <source>
        <dbReference type="ARBA" id="ARBA00008520"/>
    </source>
</evidence>
<dbReference type="GO" id="GO:0042956">
    <property type="term" value="P:maltodextrin transmembrane transport"/>
    <property type="evidence" value="ECO:0007669"/>
    <property type="project" value="TreeGrafter"/>
</dbReference>
<feature type="chain" id="PRO_5039664771" evidence="4">
    <location>
        <begin position="23"/>
        <end position="428"/>
    </location>
</feature>
<evidence type="ECO:0000256" key="2">
    <source>
        <dbReference type="ARBA" id="ARBA00022448"/>
    </source>
</evidence>
<evidence type="ECO:0000256" key="3">
    <source>
        <dbReference type="ARBA" id="ARBA00022729"/>
    </source>
</evidence>
<dbReference type="Pfam" id="PF13416">
    <property type="entry name" value="SBP_bac_8"/>
    <property type="match status" value="1"/>
</dbReference>
<keyword evidence="6" id="KW-1185">Reference proteome</keyword>
<keyword evidence="2" id="KW-0813">Transport</keyword>
<dbReference type="EMBL" id="RBXR01000001">
    <property type="protein sequence ID" value="RKT71068.1"/>
    <property type="molecule type" value="Genomic_DNA"/>
</dbReference>
<dbReference type="PANTHER" id="PTHR30061">
    <property type="entry name" value="MALTOSE-BINDING PERIPLASMIC PROTEIN"/>
    <property type="match status" value="1"/>
</dbReference>
<comment type="similarity">
    <text evidence="1">Belongs to the bacterial solute-binding protein 1 family.</text>
</comment>
<dbReference type="GO" id="GO:0015768">
    <property type="term" value="P:maltose transport"/>
    <property type="evidence" value="ECO:0007669"/>
    <property type="project" value="TreeGrafter"/>
</dbReference>
<comment type="caution">
    <text evidence="5">The sequence shown here is derived from an EMBL/GenBank/DDBJ whole genome shotgun (WGS) entry which is preliminary data.</text>
</comment>
<reference evidence="5 6" key="1">
    <citation type="submission" date="2018-10" db="EMBL/GenBank/DDBJ databases">
        <title>Sequencing the genomes of 1000 actinobacteria strains.</title>
        <authorList>
            <person name="Klenk H.-P."/>
        </authorList>
    </citation>
    <scope>NUCLEOTIDE SEQUENCE [LARGE SCALE GENOMIC DNA]</scope>
    <source>
        <strain evidence="5 6">DSM 43911</strain>
    </source>
</reference>
<dbReference type="Gene3D" id="3.40.190.10">
    <property type="entry name" value="Periplasmic binding protein-like II"/>
    <property type="match status" value="2"/>
</dbReference>
<dbReference type="OrthoDB" id="2507686at2"/>
<sequence>MRVATKAAVAGVAAVLAMTGCAPVQSGPAATGADQQTGQLRVWLFDEVNRGPKENVVKEAVTEFQNAHQGVTVDVQYIQVQTRAERFKAAFSDPKSAPDVAEFGNTDLAGYVAGGGFAELDLSGWNDAKDLLPAVLDTGKVDGKVYGLPWYVGVRALYYRTDVFTELGLKPPATLDEIAPTARRIREAKPDLLGISAGGKYTYGAMPFVWANGGDIARKDGDKYVSTIDSPQSKAGLRQYTELIADDICPPAQCAGNGGDASVEAFRAGKAAMVIGGDFNRKSVDASSAAGKYAVVPLPGKTAGSIAPAFAGGNLLGVMKGSERKTLAKEFVQLLGGKTYQRKMFDAMGNMPTFADVQKAVAESQPAVEPFIKTLNAGTKFVPVTPNWAKVDAQAVLPTLLQEVAAAGNDLDVAAKKAADAMNTAFAS</sequence>
<proteinExistence type="inferred from homology"/>
<organism evidence="5 6">
    <name type="scientific">Saccharothrix variisporea</name>
    <dbReference type="NCBI Taxonomy" id="543527"/>
    <lineage>
        <taxon>Bacteria</taxon>
        <taxon>Bacillati</taxon>
        <taxon>Actinomycetota</taxon>
        <taxon>Actinomycetes</taxon>
        <taxon>Pseudonocardiales</taxon>
        <taxon>Pseudonocardiaceae</taxon>
        <taxon>Saccharothrix</taxon>
    </lineage>
</organism>
<gene>
    <name evidence="5" type="ORF">DFJ66_4346</name>
</gene>
<dbReference type="GO" id="GO:0055052">
    <property type="term" value="C:ATP-binding cassette (ABC) transporter complex, substrate-binding subunit-containing"/>
    <property type="evidence" value="ECO:0007669"/>
    <property type="project" value="TreeGrafter"/>
</dbReference>
<keyword evidence="3 4" id="KW-0732">Signal</keyword>
<dbReference type="InterPro" id="IPR006059">
    <property type="entry name" value="SBP"/>
</dbReference>
<dbReference type="GO" id="GO:1901982">
    <property type="term" value="F:maltose binding"/>
    <property type="evidence" value="ECO:0007669"/>
    <property type="project" value="TreeGrafter"/>
</dbReference>
<dbReference type="PROSITE" id="PS51257">
    <property type="entry name" value="PROKAR_LIPOPROTEIN"/>
    <property type="match status" value="1"/>
</dbReference>
<evidence type="ECO:0000313" key="6">
    <source>
        <dbReference type="Proteomes" id="UP000272729"/>
    </source>
</evidence>
<dbReference type="RefSeq" id="WP_121223445.1">
    <property type="nucleotide sequence ID" value="NZ_JBIUBA010000020.1"/>
</dbReference>
<accession>A0A495XHK8</accession>
<feature type="signal peptide" evidence="4">
    <location>
        <begin position="1"/>
        <end position="22"/>
    </location>
</feature>
<evidence type="ECO:0000313" key="5">
    <source>
        <dbReference type="EMBL" id="RKT71068.1"/>
    </source>
</evidence>